<evidence type="ECO:0000256" key="2">
    <source>
        <dbReference type="SAM" id="Phobius"/>
    </source>
</evidence>
<evidence type="ECO:0000313" key="4">
    <source>
        <dbReference type="Proteomes" id="UP000193411"/>
    </source>
</evidence>
<organism evidence="3 4">
    <name type="scientific">Catenaria anguillulae PL171</name>
    <dbReference type="NCBI Taxonomy" id="765915"/>
    <lineage>
        <taxon>Eukaryota</taxon>
        <taxon>Fungi</taxon>
        <taxon>Fungi incertae sedis</taxon>
        <taxon>Blastocladiomycota</taxon>
        <taxon>Blastocladiomycetes</taxon>
        <taxon>Blastocladiales</taxon>
        <taxon>Catenariaceae</taxon>
        <taxon>Catenaria</taxon>
    </lineage>
</organism>
<accession>A0A1Y2HEP2</accession>
<evidence type="ECO:0000313" key="3">
    <source>
        <dbReference type="EMBL" id="ORZ32484.1"/>
    </source>
</evidence>
<keyword evidence="4" id="KW-1185">Reference proteome</keyword>
<comment type="caution">
    <text evidence="3">The sequence shown here is derived from an EMBL/GenBank/DDBJ whole genome shotgun (WGS) entry which is preliminary data.</text>
</comment>
<reference evidence="3 4" key="1">
    <citation type="submission" date="2016-07" db="EMBL/GenBank/DDBJ databases">
        <title>Pervasive Adenine N6-methylation of Active Genes in Fungi.</title>
        <authorList>
            <consortium name="DOE Joint Genome Institute"/>
            <person name="Mondo S.J."/>
            <person name="Dannebaum R.O."/>
            <person name="Kuo R.C."/>
            <person name="Labutti K."/>
            <person name="Haridas S."/>
            <person name="Kuo A."/>
            <person name="Salamov A."/>
            <person name="Ahrendt S.R."/>
            <person name="Lipzen A."/>
            <person name="Sullivan W."/>
            <person name="Andreopoulos W.B."/>
            <person name="Clum A."/>
            <person name="Lindquist E."/>
            <person name="Daum C."/>
            <person name="Ramamoorthy G.K."/>
            <person name="Gryganskyi A."/>
            <person name="Culley D."/>
            <person name="Magnuson J.K."/>
            <person name="James T.Y."/>
            <person name="O'Malley M.A."/>
            <person name="Stajich J.E."/>
            <person name="Spatafora J.W."/>
            <person name="Visel A."/>
            <person name="Grigoriev I.V."/>
        </authorList>
    </citation>
    <scope>NUCLEOTIDE SEQUENCE [LARGE SCALE GENOMIC DNA]</scope>
    <source>
        <strain evidence="3 4">PL171</strain>
    </source>
</reference>
<feature type="transmembrane region" description="Helical" evidence="2">
    <location>
        <begin position="246"/>
        <end position="270"/>
    </location>
</feature>
<feature type="transmembrane region" description="Helical" evidence="2">
    <location>
        <begin position="187"/>
        <end position="210"/>
    </location>
</feature>
<keyword evidence="2" id="KW-1133">Transmembrane helix</keyword>
<feature type="transmembrane region" description="Helical" evidence="2">
    <location>
        <begin position="34"/>
        <end position="54"/>
    </location>
</feature>
<keyword evidence="2" id="KW-0472">Membrane</keyword>
<feature type="transmembrane region" description="Helical" evidence="2">
    <location>
        <begin position="364"/>
        <end position="387"/>
    </location>
</feature>
<dbReference type="EMBL" id="MCFL01000046">
    <property type="protein sequence ID" value="ORZ32484.1"/>
    <property type="molecule type" value="Genomic_DNA"/>
</dbReference>
<feature type="region of interest" description="Disordered" evidence="1">
    <location>
        <begin position="297"/>
        <end position="340"/>
    </location>
</feature>
<keyword evidence="2" id="KW-0812">Transmembrane</keyword>
<feature type="non-terminal residue" evidence="3">
    <location>
        <position position="431"/>
    </location>
</feature>
<protein>
    <submittedName>
        <fullName evidence="3">Uncharacterized protein</fullName>
    </submittedName>
</protein>
<feature type="transmembrane region" description="Helical" evidence="2">
    <location>
        <begin position="407"/>
        <end position="429"/>
    </location>
</feature>
<proteinExistence type="predicted"/>
<dbReference type="Proteomes" id="UP000193411">
    <property type="component" value="Unassembled WGS sequence"/>
</dbReference>
<dbReference type="AlphaFoldDB" id="A0A1Y2HEP2"/>
<sequence length="431" mass="47417">MQQICSHIGRSTKKSVSAMSVFCTIDRAHETFPAWTPIVLSTAGLPLCVVFTMASCRYHKRIMFGEHSRRRTSCSASSNGVWVRIVYPLRAIWPRTLNQVLATLTTLSWMAMLLDQVAITAYDIALVVICPQFDCRNATMANTPGCIASSIYPAIPTLQTLGYCFFSLASVNRFTSVYSMLSAVRKWAVQLGTGVIITVTVLRLCTLPFLRHMAYVPVSWSSHEFARNAYEANGSQLAITATTLYLLGYFSFFIIVAMADIPCTVLAIQYTMQRRRELRQAHHQGDLGLMTSGKVESTLTAGPSSPAPPPTAGPRFIASVPSEPEKEPVAPSPAASSQRSSIIKRTIMRSLGKRRQQRNRKAEVSIVITRIAVLVGFKVGLLALFVLVRSLFSDKISAHLSTSMMTLTLKFVVAVASMTMTSMTQLVALNR</sequence>
<gene>
    <name evidence="3" type="ORF">BCR44DRAFT_401197</name>
</gene>
<evidence type="ECO:0000256" key="1">
    <source>
        <dbReference type="SAM" id="MobiDB-lite"/>
    </source>
</evidence>
<name>A0A1Y2HEP2_9FUNG</name>